<feature type="region of interest" description="Disordered" evidence="5">
    <location>
        <begin position="922"/>
        <end position="1202"/>
    </location>
</feature>
<evidence type="ECO:0000256" key="2">
    <source>
        <dbReference type="ARBA" id="ARBA00013194"/>
    </source>
</evidence>
<dbReference type="GO" id="GO:0016018">
    <property type="term" value="F:cyclosporin A binding"/>
    <property type="evidence" value="ECO:0007669"/>
    <property type="project" value="TreeGrafter"/>
</dbReference>
<dbReference type="GO" id="GO:0006457">
    <property type="term" value="P:protein folding"/>
    <property type="evidence" value="ECO:0007669"/>
    <property type="project" value="InterPro"/>
</dbReference>
<feature type="compositionally biased region" description="Basic and acidic residues" evidence="5">
    <location>
        <begin position="724"/>
        <end position="741"/>
    </location>
</feature>
<feature type="compositionally biased region" description="Basic and acidic residues" evidence="5">
    <location>
        <begin position="432"/>
        <end position="453"/>
    </location>
</feature>
<feature type="compositionally biased region" description="Basic and acidic residues" evidence="5">
    <location>
        <begin position="353"/>
        <end position="367"/>
    </location>
</feature>
<dbReference type="GO" id="GO:0003755">
    <property type="term" value="F:peptidyl-prolyl cis-trans isomerase activity"/>
    <property type="evidence" value="ECO:0007669"/>
    <property type="project" value="UniProtKB-KW"/>
</dbReference>
<reference evidence="7" key="2">
    <citation type="submission" date="2025-09" db="UniProtKB">
        <authorList>
            <consortium name="Ensembl"/>
        </authorList>
    </citation>
    <scope>IDENTIFICATION</scope>
</reference>
<feature type="compositionally biased region" description="Low complexity" evidence="5">
    <location>
        <begin position="1457"/>
        <end position="1478"/>
    </location>
</feature>
<reference evidence="7" key="1">
    <citation type="submission" date="2025-08" db="UniProtKB">
        <authorList>
            <consortium name="Ensembl"/>
        </authorList>
    </citation>
    <scope>IDENTIFICATION</scope>
</reference>
<dbReference type="EC" id="5.2.1.8" evidence="2"/>
<feature type="compositionally biased region" description="Basic and acidic residues" evidence="5">
    <location>
        <begin position="855"/>
        <end position="871"/>
    </location>
</feature>
<dbReference type="PROSITE" id="PS00170">
    <property type="entry name" value="CSA_PPIASE_1"/>
    <property type="match status" value="1"/>
</dbReference>
<evidence type="ECO:0000313" key="7">
    <source>
        <dbReference type="Ensembl" id="ENSPKIP00000030220.1"/>
    </source>
</evidence>
<feature type="compositionally biased region" description="Basic and acidic residues" evidence="5">
    <location>
        <begin position="941"/>
        <end position="963"/>
    </location>
</feature>
<feature type="compositionally biased region" description="Basic and acidic residues" evidence="5">
    <location>
        <begin position="796"/>
        <end position="828"/>
    </location>
</feature>
<feature type="compositionally biased region" description="Low complexity" evidence="5">
    <location>
        <begin position="754"/>
        <end position="766"/>
    </location>
</feature>
<dbReference type="PRINTS" id="PR00153">
    <property type="entry name" value="CSAPPISMRASE"/>
</dbReference>
<feature type="compositionally biased region" description="Low complexity" evidence="5">
    <location>
        <begin position="1388"/>
        <end position="1405"/>
    </location>
</feature>
<feature type="compositionally biased region" description="Low complexity" evidence="5">
    <location>
        <begin position="276"/>
        <end position="295"/>
    </location>
</feature>
<feature type="compositionally biased region" description="Basic and acidic residues" evidence="5">
    <location>
        <begin position="1105"/>
        <end position="1121"/>
    </location>
</feature>
<protein>
    <recommendedName>
        <fullName evidence="2">peptidylprolyl isomerase</fullName>
        <ecNumber evidence="2">5.2.1.8</ecNumber>
    </recommendedName>
</protein>
<dbReference type="Gene3D" id="2.40.100.10">
    <property type="entry name" value="Cyclophilin-like"/>
    <property type="match status" value="1"/>
</dbReference>
<feature type="compositionally biased region" description="Basic residues" evidence="5">
    <location>
        <begin position="1361"/>
        <end position="1371"/>
    </location>
</feature>
<dbReference type="GO" id="GO:0005739">
    <property type="term" value="C:mitochondrion"/>
    <property type="evidence" value="ECO:0007669"/>
    <property type="project" value="TreeGrafter"/>
</dbReference>
<feature type="region of interest" description="Disordered" evidence="5">
    <location>
        <begin position="273"/>
        <end position="877"/>
    </location>
</feature>
<evidence type="ECO:0000256" key="4">
    <source>
        <dbReference type="ARBA" id="ARBA00023235"/>
    </source>
</evidence>
<feature type="compositionally biased region" description="Polar residues" evidence="5">
    <location>
        <begin position="1336"/>
        <end position="1351"/>
    </location>
</feature>
<keyword evidence="4" id="KW-0413">Isomerase</keyword>
<keyword evidence="8" id="KW-1185">Reference proteome</keyword>
<feature type="compositionally biased region" description="Basic residues" evidence="5">
    <location>
        <begin position="410"/>
        <end position="430"/>
    </location>
</feature>
<feature type="region of interest" description="Disordered" evidence="5">
    <location>
        <begin position="31"/>
        <end position="56"/>
    </location>
</feature>
<dbReference type="PROSITE" id="PS50072">
    <property type="entry name" value="CSA_PPIASE_2"/>
    <property type="match status" value="1"/>
</dbReference>
<dbReference type="InterPro" id="IPR002130">
    <property type="entry name" value="Cyclophilin-type_PPIase_dom"/>
</dbReference>
<feature type="compositionally biased region" description="Basic residues" evidence="5">
    <location>
        <begin position="1497"/>
        <end position="1506"/>
    </location>
</feature>
<proteinExistence type="predicted"/>
<feature type="compositionally biased region" description="Basic residues" evidence="5">
    <location>
        <begin position="1406"/>
        <end position="1452"/>
    </location>
</feature>
<dbReference type="Ensembl" id="ENSPKIT00000011031.1">
    <property type="protein sequence ID" value="ENSPKIP00000030220.1"/>
    <property type="gene ID" value="ENSPKIG00000011161.1"/>
</dbReference>
<feature type="compositionally biased region" description="Basic residues" evidence="5">
    <location>
        <begin position="536"/>
        <end position="547"/>
    </location>
</feature>
<feature type="compositionally biased region" description="Basic and acidic residues" evidence="5">
    <location>
        <begin position="520"/>
        <end position="535"/>
    </location>
</feature>
<dbReference type="Pfam" id="PF00160">
    <property type="entry name" value="Pro_isomerase"/>
    <property type="match status" value="1"/>
</dbReference>
<dbReference type="PANTHER" id="PTHR11071:SF257">
    <property type="entry name" value="NK-TUMOR RECOGNITION PROTEIN"/>
    <property type="match status" value="1"/>
</dbReference>
<evidence type="ECO:0000256" key="5">
    <source>
        <dbReference type="SAM" id="MobiDB-lite"/>
    </source>
</evidence>
<name>A0A3B3SIT7_9TELE</name>
<feature type="compositionally biased region" description="Basic and acidic residues" evidence="5">
    <location>
        <begin position="464"/>
        <end position="482"/>
    </location>
</feature>
<dbReference type="SUPFAM" id="SSF50891">
    <property type="entry name" value="Cyclophilin-like"/>
    <property type="match status" value="1"/>
</dbReference>
<feature type="compositionally biased region" description="Polar residues" evidence="5">
    <location>
        <begin position="1006"/>
        <end position="1015"/>
    </location>
</feature>
<feature type="region of interest" description="Disordered" evidence="5">
    <location>
        <begin position="1255"/>
        <end position="1506"/>
    </location>
</feature>
<feature type="compositionally biased region" description="Low complexity" evidence="5">
    <location>
        <begin position="578"/>
        <end position="610"/>
    </location>
</feature>
<feature type="compositionally biased region" description="Basic residues" evidence="5">
    <location>
        <begin position="305"/>
        <end position="335"/>
    </location>
</feature>
<feature type="compositionally biased region" description="Basic residues" evidence="5">
    <location>
        <begin position="1021"/>
        <end position="1061"/>
    </location>
</feature>
<feature type="compositionally biased region" description="Polar residues" evidence="5">
    <location>
        <begin position="707"/>
        <end position="720"/>
    </location>
</feature>
<feature type="domain" description="PPIase cyclophilin-type" evidence="6">
    <location>
        <begin position="91"/>
        <end position="256"/>
    </location>
</feature>
<dbReference type="PANTHER" id="PTHR11071">
    <property type="entry name" value="PEPTIDYL-PROLYL CIS-TRANS ISOMERASE"/>
    <property type="match status" value="1"/>
</dbReference>
<evidence type="ECO:0000313" key="8">
    <source>
        <dbReference type="Proteomes" id="UP000261540"/>
    </source>
</evidence>
<dbReference type="FunFam" id="2.40.100.10:FF:000005">
    <property type="entry name" value="Peptidyl-prolyl cis-trans isomerase G"/>
    <property type="match status" value="1"/>
</dbReference>
<organism evidence="7 8">
    <name type="scientific">Paramormyrops kingsleyae</name>
    <dbReference type="NCBI Taxonomy" id="1676925"/>
    <lineage>
        <taxon>Eukaryota</taxon>
        <taxon>Metazoa</taxon>
        <taxon>Chordata</taxon>
        <taxon>Craniata</taxon>
        <taxon>Vertebrata</taxon>
        <taxon>Euteleostomi</taxon>
        <taxon>Actinopterygii</taxon>
        <taxon>Neopterygii</taxon>
        <taxon>Teleostei</taxon>
        <taxon>Osteoglossocephala</taxon>
        <taxon>Osteoglossomorpha</taxon>
        <taxon>Osteoglossiformes</taxon>
        <taxon>Mormyridae</taxon>
        <taxon>Paramormyrops</taxon>
    </lineage>
</organism>
<feature type="compositionally biased region" description="Basic residues" evidence="5">
    <location>
        <begin position="485"/>
        <end position="519"/>
    </location>
</feature>
<evidence type="ECO:0000256" key="3">
    <source>
        <dbReference type="ARBA" id="ARBA00023110"/>
    </source>
</evidence>
<comment type="catalytic activity">
    <reaction evidence="1">
        <text>[protein]-peptidylproline (omega=180) = [protein]-peptidylproline (omega=0)</text>
        <dbReference type="Rhea" id="RHEA:16237"/>
        <dbReference type="Rhea" id="RHEA-COMP:10747"/>
        <dbReference type="Rhea" id="RHEA-COMP:10748"/>
        <dbReference type="ChEBI" id="CHEBI:83833"/>
        <dbReference type="ChEBI" id="CHEBI:83834"/>
        <dbReference type="EC" id="5.2.1.8"/>
    </reaction>
</comment>
<sequence length="1506" mass="170281">MLLKRYSKVRLLPDVCGSKLQAELRGIPRITRSGRSSKIPRANGGGGQERSPLERRRDRIRKAARAGCWTTALRQIDNTLIMGIKDRPQCYFDVEVNREPVGRIVFQLFSDICPKTSKNFLSLCTGEKGTSKVTGKNLCYKGSTFHRVVKNFMIQGGDFTEGNGRGGESIYGGYFEDENFKLKHDRAFLLSMANRGKDTNGSQFFITTKMAPHLDGVHVVFGLVISGFEVVKKIESLKTDSASRPYADVRVIDCGQLITKSANDVLSCKRKRQSHSADSSLSSSDSSFSSSSSPESDSESEEKYRRGRRRKQPAKSKHSKKRRKEAKKKESRHRRTESSQSSLEEESVDEEKDLNVKREKPVVRPEEIPPVPENRFLLRRDPPDEEEKPDTAQQEIPSAPNDVKPAVTKSGRKIKGRGTMRYHTPTRSKSRSVSEEDRGSSETPPHWKEEMQRTKTYQPPTVEKWSKGDKSWSQDYTSDHSSSRSSHHSRRRKDKRKVKHKKKSKKQKHSKKKAHKKKNRESPLSEGERSFSSERRSRHSYRDRRSRSSSNYRPPVKEWSGSEKGHRSIPTSRDSRSYTRSQSRSYSSSRSRSRGRSGSSSRSRSLSQSRSRSRSLSRSKRRKLSRSPCKTKLIETSQPKVDTAVQAPIKTENTLTPLASAESVPVLPLSDSPPPSRWKPGQKPWKPSYVRIQEIKEKTTPAPHIQSGHTVTGVTQSKPISSYRDQRDNSDTERSSNSRRDSLKRRKHERRPHSSSSRSRCNSRSCSRSRSRDRSRSRSLSPSGYDSRSSSYSRSDSVESYRKHKVPRQENSGEKREKRHCSTQEVSEKYSLTSSTPKTRKQNHSSHSCSENAADSEKSPIHSHRHVADSKRTKRKLNVDACSQEITDQEREKQNNALILTVGEKSGKKINLSLEMHKLGVKLSEESNKKSVLIELDSESDSERAEKRDKVMDSKHSSGKEEGEASSGSDSEEQVPLDSKTSKVAGDAVPVNTDVEFPKAPRSAPVSINKSSQIENESEKHKTKKKAKRKHKHKKRHSTKIRLHGSKSKSKTKKSKKKHQKPKETFHWQPPLEFGEEEEEEEAPLQKEHVSLKRVSLRKSPIKTDTGKTQKSHGLEKEIKTGKTHKTHKENSLSQSTACSVEPVIGTTRKEQNIKPPIASPAKVGHIDVTAQKLGAAASESSKSPDQQQDDSMEICTPEHDTPATYLEKSCIDALEISRNISAVTDPLSTMKNVKTVSVPVIEKPQAPVAVTVSVPSCGSSEEPDVSKPSGVSSNSRWRPLGISTLQGLNMNVAEHKSAGAPGHGESKTQGVRIEIKSKSRVRPGSLFDEVRKTARLNQRPRNQDSSSEETSPLAEDKGKSHSKSSSRSKSRSVSSPRSRSRSRSHSYSHSVSRSRSTSSSYRSYSRSHSRRRYSRGRSRTRSSTYRSHRSYSRTCSRSHSRSRSYDRHRRSRSESYDSYSSRSWSRSSRGRSNSYRSSDNRSRSYRSYSRSDRSYSRRRSHSWSS</sequence>
<accession>A0A3B3SIT7</accession>
<feature type="compositionally biased region" description="Acidic residues" evidence="5">
    <location>
        <begin position="1074"/>
        <end position="1083"/>
    </location>
</feature>
<feature type="compositionally biased region" description="Basic residues" evidence="5">
    <location>
        <begin position="742"/>
        <end position="753"/>
    </location>
</feature>
<feature type="compositionally biased region" description="Low complexity" evidence="5">
    <location>
        <begin position="778"/>
        <end position="795"/>
    </location>
</feature>
<feature type="compositionally biased region" description="Acidic residues" evidence="5">
    <location>
        <begin position="343"/>
        <end position="352"/>
    </location>
</feature>
<dbReference type="Proteomes" id="UP000261540">
    <property type="component" value="Unplaced"/>
</dbReference>
<dbReference type="STRING" id="1676925.ENSPKIP00000030220"/>
<evidence type="ECO:0000259" key="6">
    <source>
        <dbReference type="PROSITE" id="PS50072"/>
    </source>
</evidence>
<feature type="compositionally biased region" description="Basic residues" evidence="5">
    <location>
        <begin position="611"/>
        <end position="625"/>
    </location>
</feature>
<evidence type="ECO:0000256" key="1">
    <source>
        <dbReference type="ARBA" id="ARBA00000971"/>
    </source>
</evidence>
<dbReference type="InterPro" id="IPR020892">
    <property type="entry name" value="Cyclophilin-type_PPIase_CS"/>
</dbReference>
<keyword evidence="3" id="KW-0697">Rotamase</keyword>
<dbReference type="InterPro" id="IPR029000">
    <property type="entry name" value="Cyclophilin-like_dom_sf"/>
</dbReference>
<dbReference type="GeneTree" id="ENSGT00940000158548"/>